<dbReference type="InterPro" id="IPR019775">
    <property type="entry name" value="WD40_repeat_CS"/>
</dbReference>
<feature type="repeat" description="WD" evidence="9">
    <location>
        <begin position="76"/>
        <end position="118"/>
    </location>
</feature>
<dbReference type="InterPro" id="IPR001680">
    <property type="entry name" value="WD40_rpt"/>
</dbReference>
<comment type="similarity">
    <text evidence="7">Belongs to the THOC3 family.</text>
</comment>
<dbReference type="InterPro" id="IPR015943">
    <property type="entry name" value="WD40/YVTN_repeat-like_dom_sf"/>
</dbReference>
<dbReference type="GeneID" id="17269123"/>
<dbReference type="EnsemblProtists" id="EOD23551">
    <property type="protein sequence ID" value="EOD23551"/>
    <property type="gene ID" value="EMIHUDRAFT_469489"/>
</dbReference>
<feature type="region of interest" description="Disordered" evidence="10">
    <location>
        <begin position="1"/>
        <end position="25"/>
    </location>
</feature>
<dbReference type="InterPro" id="IPR001841">
    <property type="entry name" value="Znf_RING"/>
</dbReference>
<feature type="region of interest" description="Disordered" evidence="10">
    <location>
        <begin position="1584"/>
        <end position="1634"/>
    </location>
</feature>
<feature type="compositionally biased region" description="Low complexity" evidence="10">
    <location>
        <begin position="923"/>
        <end position="941"/>
    </location>
</feature>
<dbReference type="GO" id="GO:0008270">
    <property type="term" value="F:zinc ion binding"/>
    <property type="evidence" value="ECO:0007669"/>
    <property type="project" value="UniProtKB-KW"/>
</dbReference>
<evidence type="ECO:0000256" key="1">
    <source>
        <dbReference type="ARBA" id="ARBA00008383"/>
    </source>
</evidence>
<comment type="similarity">
    <text evidence="1">Belongs to the CoA-transferase III family.</text>
</comment>
<accession>A0A0D3JJ66</accession>
<evidence type="ECO:0000256" key="2">
    <source>
        <dbReference type="ARBA" id="ARBA00022574"/>
    </source>
</evidence>
<dbReference type="InterPro" id="IPR023606">
    <property type="entry name" value="CoA-Trfase_III_dom_1_sf"/>
</dbReference>
<evidence type="ECO:0000313" key="12">
    <source>
        <dbReference type="EnsemblProtists" id="EOD23551"/>
    </source>
</evidence>
<keyword evidence="13" id="KW-1185">Reference proteome</keyword>
<keyword evidence="3" id="KW-0479">Metal-binding</keyword>
<dbReference type="InterPro" id="IPR036322">
    <property type="entry name" value="WD40_repeat_dom_sf"/>
</dbReference>
<evidence type="ECO:0000256" key="4">
    <source>
        <dbReference type="ARBA" id="ARBA00022737"/>
    </source>
</evidence>
<dbReference type="RefSeq" id="XP_005775980.1">
    <property type="nucleotide sequence ID" value="XM_005775923.1"/>
</dbReference>
<dbReference type="eggNOG" id="KOG3957">
    <property type="taxonomic scope" value="Eukaryota"/>
</dbReference>
<dbReference type="PROSITE" id="PS50082">
    <property type="entry name" value="WD_REPEATS_2"/>
    <property type="match status" value="3"/>
</dbReference>
<dbReference type="GO" id="GO:0003824">
    <property type="term" value="F:catalytic activity"/>
    <property type="evidence" value="ECO:0007669"/>
    <property type="project" value="InterPro"/>
</dbReference>
<dbReference type="Gene3D" id="2.130.10.10">
    <property type="entry name" value="YVTN repeat-like/Quinoprotein amine dehydrogenase"/>
    <property type="match status" value="2"/>
</dbReference>
<proteinExistence type="inferred from homology"/>
<dbReference type="PANTHER" id="PTHR22839:SF0">
    <property type="entry name" value="THO COMPLEX SUBUNIT 3"/>
    <property type="match status" value="1"/>
</dbReference>
<dbReference type="PaxDb" id="2903-EOD23551"/>
<dbReference type="SMART" id="SM00320">
    <property type="entry name" value="WD40"/>
    <property type="match status" value="4"/>
</dbReference>
<evidence type="ECO:0000256" key="8">
    <source>
        <dbReference type="PROSITE-ProRule" id="PRU00175"/>
    </source>
</evidence>
<dbReference type="SUPFAM" id="SSF57850">
    <property type="entry name" value="RING/U-box"/>
    <property type="match status" value="1"/>
</dbReference>
<feature type="region of interest" description="Disordered" evidence="10">
    <location>
        <begin position="176"/>
        <end position="198"/>
    </location>
</feature>
<evidence type="ECO:0000256" key="10">
    <source>
        <dbReference type="SAM" id="MobiDB-lite"/>
    </source>
</evidence>
<dbReference type="HOGENOM" id="CLU_243070_0_0_1"/>
<dbReference type="Pfam" id="PF02515">
    <property type="entry name" value="CoA_transf_3"/>
    <property type="match status" value="2"/>
</dbReference>
<dbReference type="CDD" id="cd16449">
    <property type="entry name" value="RING-HC"/>
    <property type="match status" value="1"/>
</dbReference>
<dbReference type="InterPro" id="IPR003673">
    <property type="entry name" value="CoA-Trfase_fam_III"/>
</dbReference>
<dbReference type="GO" id="GO:0000445">
    <property type="term" value="C:THO complex part of transcription export complex"/>
    <property type="evidence" value="ECO:0007669"/>
    <property type="project" value="TreeGrafter"/>
</dbReference>
<feature type="compositionally biased region" description="Pro residues" evidence="10">
    <location>
        <begin position="885"/>
        <end position="895"/>
    </location>
</feature>
<dbReference type="Pfam" id="PF00400">
    <property type="entry name" value="WD40"/>
    <property type="match status" value="3"/>
</dbReference>
<dbReference type="STRING" id="2903.R1EKS4"/>
<keyword evidence="6" id="KW-0862">Zinc</keyword>
<evidence type="ECO:0000256" key="5">
    <source>
        <dbReference type="ARBA" id="ARBA00022771"/>
    </source>
</evidence>
<dbReference type="InterPro" id="IPR044855">
    <property type="entry name" value="CoA-Trfase_III_dom3_sf"/>
</dbReference>
<name>A0A0D3JJ66_EMIH1</name>
<dbReference type="PROSITE" id="PS50294">
    <property type="entry name" value="WD_REPEATS_REGION"/>
    <property type="match status" value="3"/>
</dbReference>
<feature type="repeat" description="WD" evidence="9">
    <location>
        <begin position="32"/>
        <end position="73"/>
    </location>
</feature>
<dbReference type="PROSITE" id="PS50089">
    <property type="entry name" value="ZF_RING_2"/>
    <property type="match status" value="1"/>
</dbReference>
<feature type="region of interest" description="Disordered" evidence="10">
    <location>
        <begin position="884"/>
        <end position="958"/>
    </location>
</feature>
<dbReference type="SUPFAM" id="SSF89796">
    <property type="entry name" value="CoA-transferase family III (CaiB/BaiF)"/>
    <property type="match status" value="2"/>
</dbReference>
<evidence type="ECO:0000256" key="6">
    <source>
        <dbReference type="ARBA" id="ARBA00022833"/>
    </source>
</evidence>
<dbReference type="Proteomes" id="UP000013827">
    <property type="component" value="Unassembled WGS sequence"/>
</dbReference>
<dbReference type="KEGG" id="ehx:EMIHUDRAFT_469489"/>
<dbReference type="PRINTS" id="PR00320">
    <property type="entry name" value="GPROTEINBRPT"/>
</dbReference>
<protein>
    <recommendedName>
        <fullName evidence="11">RING-type domain-containing protein</fullName>
    </recommendedName>
</protein>
<dbReference type="InterPro" id="IPR020472">
    <property type="entry name" value="WD40_PAC1"/>
</dbReference>
<evidence type="ECO:0000256" key="9">
    <source>
        <dbReference type="PROSITE-ProRule" id="PRU00221"/>
    </source>
</evidence>
<keyword evidence="2 9" id="KW-0853">WD repeat</keyword>
<dbReference type="SUPFAM" id="SSF50978">
    <property type="entry name" value="WD40 repeat-like"/>
    <property type="match status" value="1"/>
</dbReference>
<evidence type="ECO:0000259" key="11">
    <source>
        <dbReference type="PROSITE" id="PS50089"/>
    </source>
</evidence>
<feature type="compositionally biased region" description="Low complexity" evidence="10">
    <location>
        <begin position="1591"/>
        <end position="1609"/>
    </location>
</feature>
<dbReference type="PROSITE" id="PS00678">
    <property type="entry name" value="WD_REPEATS_1"/>
    <property type="match status" value="1"/>
</dbReference>
<reference evidence="12" key="2">
    <citation type="submission" date="2024-10" db="UniProtKB">
        <authorList>
            <consortium name="EnsemblProtists"/>
        </authorList>
    </citation>
    <scope>IDENTIFICATION</scope>
</reference>
<dbReference type="Gene3D" id="3.30.40.10">
    <property type="entry name" value="Zinc/RING finger domain, C3HC4 (zinc finger)"/>
    <property type="match status" value="1"/>
</dbReference>
<evidence type="ECO:0000313" key="13">
    <source>
        <dbReference type="Proteomes" id="UP000013827"/>
    </source>
</evidence>
<dbReference type="GO" id="GO:0006406">
    <property type="term" value="P:mRNA export from nucleus"/>
    <property type="evidence" value="ECO:0007669"/>
    <property type="project" value="InterPro"/>
</dbReference>
<dbReference type="eggNOG" id="KOG1407">
    <property type="taxonomic scope" value="Eukaryota"/>
</dbReference>
<dbReference type="Gene3D" id="3.40.50.10540">
    <property type="entry name" value="Crotonobetainyl-coa:carnitine coa-transferase, domain 1"/>
    <property type="match status" value="2"/>
</dbReference>
<dbReference type="InterPro" id="IPR013083">
    <property type="entry name" value="Znf_RING/FYVE/PHD"/>
</dbReference>
<keyword evidence="5 8" id="KW-0863">Zinc-finger</keyword>
<sequence length="1634" mass="171794">MRASAADRVVPSGGANGGSSSLWPHPRSVREYASHRKKVHTVAWNCSGTKLASGSVDTSVRVWTIDEGGRASDVELKGHSDSVDQLRWDPKNEHLLGTASGDKTVRIWDARTSKCVHAIETRGENINIRWSPDGQHLAVNEMAWDPSGRLFFLTTGAGNVDVFSFVDLLKPPPAPPKAWRRLRRSAPPKPGDGSAAPAPAATLTGAAFTGCRFLPAAGGHTANCYCLEFSPSGERFAVGGADALVSLWDVKELACVATFARREQLEWPVRTLSFSHDSSYIAAGTARPAAAASHAVWTGSEDPLIDVAHVATGKQALPPCPANGVSRGTSLTRPRRARKALAVPVKAPSNSIAFHPKRMLLAFAGDDKDKMGRDEGSLRILGFPSNNRTTVEPRDHLGYSNDYRPDVSVAGAGRSRSRLVGDVKFKDSLSSNPEDVGQRGAFVGLGNTEPGTSADVFGLEQRGAVGDGDFRPSDGGGYVAYKKADYAHALSRSDTDVQMYLFETFGGCGGPRAMASTFSSSSSDGDSRTAPLDGLRVVEIGSFLACPLTARHLLDLGASVTAVVRPESARGQRAELAWRPETTRALRSGKDVVTLDLKSPAGQEALDELFVAADAVVVGFAPAVCRRLRLTAERVHEVNPRAVLAHLPGFATGDAERSKIEAWEASILAEAGVFRDMGINRQLAGKLASYSPLPLASSYASIFAALGVVSALRKRTTLPPGAAPRLSLEVPLASALCDALVHNSLQHEVPEEYRSRRQRALDKQRAGEPLDYFETLELTDPFFSHYTTADARPFYLVAPCHLRHQRRAIAVLGIEEQVAALGVPLAATYAASAAAFGAAGVPGSAHRTTAEWLTCPHARAAGLVREDESGAVSPAAMTWVVQQELPPPLPSPSLPSPCRSPEGRPSSADAAPHFGGGAGGAGRPAAVRPAAGWATRAEAAPAAPPPPPSPAAAWEGGRSGGGWMEGVEVLDLCNVIAGPTIGTMLGHVIAGPTIGTMLARFGAKVTKVDSPRPTYSPEITVLYGLAANAGKRSVLLDALVARVDVVVYNGTSDALERLGITPAELHRMNPNVVLSRFDAYGGPNEGKGERADHISYDDNLQAALGIMERFGGGLGRVEEHAHVGTIDVAAGVAGALATAATLLLRERRATGELPPAPPRSLLIARASLASVGQMVQFPFCCGPPAALAAEGDRSVDTPLNRGPECRGEHSLLHCYSTADGSWLLLVASLLPPLRMGEAELKTVLRHLSLADGRLHAALRPALERGVGGVSDAALEAAVGGALRAGPSASWWAERLGAVGVSAVPLASFDVLRESNILAAEDCTVDLGGSTFQFLRHGSHPLGSPLVMFAPCSVRTPGGRGLAVPLEDAPRYGETARSRCGGDLWAASLHTCRLRAGEHTLEVLGELGVDPTLLLSRHAAATGWCDDYLPGKASQTLPDIPRPALKTCPVCLDPIKRHVGLACSHWLCHDCAVRCSNAGLASCPVCRHPQLLDPVRLARRSVEWRAAYGSWRQGGVRGSKGEASSISSAAQAPARSLVTSAAGDLAKGSFRKWSGASLAHSSPIRAMKSCAAGLSLAEVREQELLRRRDSDASSARSSARLSAGSGRSPGAPRPAHELRDSLGSEAPGRPAIALL</sequence>
<feature type="repeat" description="WD" evidence="9">
    <location>
        <begin position="217"/>
        <end position="258"/>
    </location>
</feature>
<dbReference type="PANTHER" id="PTHR22839">
    <property type="entry name" value="THO COMPLEX SUBUNIT 3 THO3"/>
    <property type="match status" value="1"/>
</dbReference>
<organism evidence="12 13">
    <name type="scientific">Emiliania huxleyi (strain CCMP1516)</name>
    <dbReference type="NCBI Taxonomy" id="280463"/>
    <lineage>
        <taxon>Eukaryota</taxon>
        <taxon>Haptista</taxon>
        <taxon>Haptophyta</taxon>
        <taxon>Prymnesiophyceae</taxon>
        <taxon>Isochrysidales</taxon>
        <taxon>Noelaerhabdaceae</taxon>
        <taxon>Emiliania</taxon>
    </lineage>
</organism>
<feature type="domain" description="RING-type" evidence="11">
    <location>
        <begin position="1447"/>
        <end position="1486"/>
    </location>
</feature>
<reference evidence="13" key="1">
    <citation type="journal article" date="2013" name="Nature">
        <title>Pan genome of the phytoplankton Emiliania underpins its global distribution.</title>
        <authorList>
            <person name="Read B.A."/>
            <person name="Kegel J."/>
            <person name="Klute M.J."/>
            <person name="Kuo A."/>
            <person name="Lefebvre S.C."/>
            <person name="Maumus F."/>
            <person name="Mayer C."/>
            <person name="Miller J."/>
            <person name="Monier A."/>
            <person name="Salamov A."/>
            <person name="Young J."/>
            <person name="Aguilar M."/>
            <person name="Claverie J.M."/>
            <person name="Frickenhaus S."/>
            <person name="Gonzalez K."/>
            <person name="Herman E.K."/>
            <person name="Lin Y.C."/>
            <person name="Napier J."/>
            <person name="Ogata H."/>
            <person name="Sarno A.F."/>
            <person name="Shmutz J."/>
            <person name="Schroeder D."/>
            <person name="de Vargas C."/>
            <person name="Verret F."/>
            <person name="von Dassow P."/>
            <person name="Valentin K."/>
            <person name="Van de Peer Y."/>
            <person name="Wheeler G."/>
            <person name="Dacks J.B."/>
            <person name="Delwiche C.F."/>
            <person name="Dyhrman S.T."/>
            <person name="Glockner G."/>
            <person name="John U."/>
            <person name="Richards T."/>
            <person name="Worden A.Z."/>
            <person name="Zhang X."/>
            <person name="Grigoriev I.V."/>
            <person name="Allen A.E."/>
            <person name="Bidle K."/>
            <person name="Borodovsky M."/>
            <person name="Bowler C."/>
            <person name="Brownlee C."/>
            <person name="Cock J.M."/>
            <person name="Elias M."/>
            <person name="Gladyshev V.N."/>
            <person name="Groth M."/>
            <person name="Guda C."/>
            <person name="Hadaegh A."/>
            <person name="Iglesias-Rodriguez M.D."/>
            <person name="Jenkins J."/>
            <person name="Jones B.M."/>
            <person name="Lawson T."/>
            <person name="Leese F."/>
            <person name="Lindquist E."/>
            <person name="Lobanov A."/>
            <person name="Lomsadze A."/>
            <person name="Malik S.B."/>
            <person name="Marsh M.E."/>
            <person name="Mackinder L."/>
            <person name="Mock T."/>
            <person name="Mueller-Roeber B."/>
            <person name="Pagarete A."/>
            <person name="Parker M."/>
            <person name="Probert I."/>
            <person name="Quesneville H."/>
            <person name="Raines C."/>
            <person name="Rensing S.A."/>
            <person name="Riano-Pachon D.M."/>
            <person name="Richier S."/>
            <person name="Rokitta S."/>
            <person name="Shiraiwa Y."/>
            <person name="Soanes D.M."/>
            <person name="van der Giezen M."/>
            <person name="Wahlund T.M."/>
            <person name="Williams B."/>
            <person name="Wilson W."/>
            <person name="Wolfe G."/>
            <person name="Wurch L.L."/>
        </authorList>
    </citation>
    <scope>NUCLEOTIDE SEQUENCE</scope>
</reference>
<dbReference type="InterPro" id="IPR040132">
    <property type="entry name" value="Tex1/THOC3"/>
</dbReference>
<dbReference type="PROSITE" id="PS00518">
    <property type="entry name" value="ZF_RING_1"/>
    <property type="match status" value="1"/>
</dbReference>
<dbReference type="InterPro" id="IPR017907">
    <property type="entry name" value="Znf_RING_CS"/>
</dbReference>
<dbReference type="Gene3D" id="3.30.1540.10">
    <property type="entry name" value="formyl-coa transferase, domain 3"/>
    <property type="match status" value="1"/>
</dbReference>
<evidence type="ECO:0000256" key="3">
    <source>
        <dbReference type="ARBA" id="ARBA00022723"/>
    </source>
</evidence>
<evidence type="ECO:0000256" key="7">
    <source>
        <dbReference type="ARBA" id="ARBA00046343"/>
    </source>
</evidence>
<keyword evidence="4" id="KW-0677">Repeat</keyword>